<evidence type="ECO:0000313" key="3">
    <source>
        <dbReference type="EMBL" id="MFC4326642.1"/>
    </source>
</evidence>
<proteinExistence type="predicted"/>
<name>A0ABV8T769_9ACTN</name>
<dbReference type="CDD" id="cd16936">
    <property type="entry name" value="HATPase_RsbW-like"/>
    <property type="match status" value="1"/>
</dbReference>
<sequence>MRTSPPPLALELAAHPRAVAEVRRAVREHLGVPCGDVQLCVSELLANVILHVGEGAPVSVRVRCPDGEDGPVRVEVGDREPHTWLVARQAGEEEESGRGLLLLDAVALRWGVTPNGHGKTVWCDVPLGPGSG</sequence>
<dbReference type="Proteomes" id="UP001595824">
    <property type="component" value="Unassembled WGS sequence"/>
</dbReference>
<evidence type="ECO:0000259" key="2">
    <source>
        <dbReference type="Pfam" id="PF13581"/>
    </source>
</evidence>
<keyword evidence="1" id="KW-0808">Transferase</keyword>
<accession>A0ABV8T769</accession>
<gene>
    <name evidence="3" type="ORF">ACFPC0_02090</name>
</gene>
<keyword evidence="1" id="KW-0723">Serine/threonine-protein kinase</keyword>
<keyword evidence="4" id="KW-1185">Reference proteome</keyword>
<dbReference type="Pfam" id="PF13581">
    <property type="entry name" value="HATPase_c_2"/>
    <property type="match status" value="1"/>
</dbReference>
<keyword evidence="3" id="KW-0547">Nucleotide-binding</keyword>
<feature type="domain" description="Histidine kinase/HSP90-like ATPase" evidence="2">
    <location>
        <begin position="13"/>
        <end position="122"/>
    </location>
</feature>
<organism evidence="3 4">
    <name type="scientific">Streptomyces andamanensis</name>
    <dbReference type="NCBI Taxonomy" id="1565035"/>
    <lineage>
        <taxon>Bacteria</taxon>
        <taxon>Bacillati</taxon>
        <taxon>Actinomycetota</taxon>
        <taxon>Actinomycetes</taxon>
        <taxon>Kitasatosporales</taxon>
        <taxon>Streptomycetaceae</taxon>
        <taxon>Streptomyces</taxon>
    </lineage>
</organism>
<dbReference type="PANTHER" id="PTHR35526:SF3">
    <property type="entry name" value="ANTI-SIGMA-F FACTOR RSBW"/>
    <property type="match status" value="1"/>
</dbReference>
<dbReference type="InterPro" id="IPR050267">
    <property type="entry name" value="Anti-sigma-factor_SerPK"/>
</dbReference>
<dbReference type="SUPFAM" id="SSF55874">
    <property type="entry name" value="ATPase domain of HSP90 chaperone/DNA topoisomerase II/histidine kinase"/>
    <property type="match status" value="1"/>
</dbReference>
<dbReference type="Gene3D" id="3.30.565.10">
    <property type="entry name" value="Histidine kinase-like ATPase, C-terminal domain"/>
    <property type="match status" value="1"/>
</dbReference>
<comment type="caution">
    <text evidence="3">The sequence shown here is derived from an EMBL/GenBank/DDBJ whole genome shotgun (WGS) entry which is preliminary data.</text>
</comment>
<keyword evidence="1" id="KW-0418">Kinase</keyword>
<dbReference type="GO" id="GO:0005524">
    <property type="term" value="F:ATP binding"/>
    <property type="evidence" value="ECO:0007669"/>
    <property type="project" value="UniProtKB-KW"/>
</dbReference>
<protein>
    <submittedName>
        <fullName evidence="3">ATP-binding protein</fullName>
    </submittedName>
</protein>
<reference evidence="4" key="1">
    <citation type="journal article" date="2019" name="Int. J. Syst. Evol. Microbiol.">
        <title>The Global Catalogue of Microorganisms (GCM) 10K type strain sequencing project: providing services to taxonomists for standard genome sequencing and annotation.</title>
        <authorList>
            <consortium name="The Broad Institute Genomics Platform"/>
            <consortium name="The Broad Institute Genome Sequencing Center for Infectious Disease"/>
            <person name="Wu L."/>
            <person name="Ma J."/>
        </authorList>
    </citation>
    <scope>NUCLEOTIDE SEQUENCE [LARGE SCALE GENOMIC DNA]</scope>
    <source>
        <strain evidence="4">PCU 347</strain>
    </source>
</reference>
<dbReference type="PANTHER" id="PTHR35526">
    <property type="entry name" value="ANTI-SIGMA-F FACTOR RSBW-RELATED"/>
    <property type="match status" value="1"/>
</dbReference>
<evidence type="ECO:0000256" key="1">
    <source>
        <dbReference type="ARBA" id="ARBA00022527"/>
    </source>
</evidence>
<dbReference type="InterPro" id="IPR036890">
    <property type="entry name" value="HATPase_C_sf"/>
</dbReference>
<dbReference type="InterPro" id="IPR003594">
    <property type="entry name" value="HATPase_dom"/>
</dbReference>
<evidence type="ECO:0000313" key="4">
    <source>
        <dbReference type="Proteomes" id="UP001595824"/>
    </source>
</evidence>
<keyword evidence="3" id="KW-0067">ATP-binding</keyword>
<dbReference type="RefSeq" id="WP_381736664.1">
    <property type="nucleotide sequence ID" value="NZ_JBHSDP010000004.1"/>
</dbReference>
<dbReference type="EMBL" id="JBHSDP010000004">
    <property type="protein sequence ID" value="MFC4326642.1"/>
    <property type="molecule type" value="Genomic_DNA"/>
</dbReference>